<reference evidence="14" key="1">
    <citation type="submission" date="2021-08" db="EMBL/GenBank/DDBJ databases">
        <title>WGS assembly of Ceratopteris richardii.</title>
        <authorList>
            <person name="Marchant D.B."/>
            <person name="Chen G."/>
            <person name="Jenkins J."/>
            <person name="Shu S."/>
            <person name="Leebens-Mack J."/>
            <person name="Grimwood J."/>
            <person name="Schmutz J."/>
            <person name="Soltis P."/>
            <person name="Soltis D."/>
            <person name="Chen Z.-H."/>
        </authorList>
    </citation>
    <scope>NUCLEOTIDE SEQUENCE</scope>
    <source>
        <strain evidence="14">Whitten #5841</strain>
        <tissue evidence="14">Leaf</tissue>
    </source>
</reference>
<dbReference type="FunFam" id="3.60.15.10:FF:000037">
    <property type="entry name" value="tRNAse Z4"/>
    <property type="match status" value="1"/>
</dbReference>
<dbReference type="GO" id="GO:1990180">
    <property type="term" value="P:mitochondrial tRNA 3'-end processing"/>
    <property type="evidence" value="ECO:0007669"/>
    <property type="project" value="TreeGrafter"/>
</dbReference>
<evidence type="ECO:0000313" key="15">
    <source>
        <dbReference type="Proteomes" id="UP000825935"/>
    </source>
</evidence>
<dbReference type="PANTHER" id="PTHR12553:SF49">
    <property type="entry name" value="ZINC PHOSPHODIESTERASE ELAC PROTEIN 2"/>
    <property type="match status" value="1"/>
</dbReference>
<keyword evidence="7" id="KW-0540">Nuclease</keyword>
<feature type="region of interest" description="Disordered" evidence="12">
    <location>
        <begin position="130"/>
        <end position="161"/>
    </location>
</feature>
<dbReference type="Gene3D" id="3.60.15.10">
    <property type="entry name" value="Ribonuclease Z/Hydroxyacylglutathione hydrolase-like"/>
    <property type="match status" value="2"/>
</dbReference>
<dbReference type="OrthoDB" id="527344at2759"/>
<dbReference type="InterPro" id="IPR027794">
    <property type="entry name" value="tRNase_Z_dom"/>
</dbReference>
<organism evidence="14 15">
    <name type="scientific">Ceratopteris richardii</name>
    <name type="common">Triangle waterfern</name>
    <dbReference type="NCBI Taxonomy" id="49495"/>
    <lineage>
        <taxon>Eukaryota</taxon>
        <taxon>Viridiplantae</taxon>
        <taxon>Streptophyta</taxon>
        <taxon>Embryophyta</taxon>
        <taxon>Tracheophyta</taxon>
        <taxon>Polypodiopsida</taxon>
        <taxon>Polypodiidae</taxon>
        <taxon>Polypodiales</taxon>
        <taxon>Pteridineae</taxon>
        <taxon>Pteridaceae</taxon>
        <taxon>Parkerioideae</taxon>
        <taxon>Ceratopteris</taxon>
    </lineage>
</organism>
<keyword evidence="11" id="KW-0862">Zinc</keyword>
<dbReference type="SUPFAM" id="SSF56281">
    <property type="entry name" value="Metallo-hydrolase/oxidoreductase"/>
    <property type="match status" value="2"/>
</dbReference>
<dbReference type="GO" id="GO:0042781">
    <property type="term" value="F:3'-tRNA processing endoribonuclease activity"/>
    <property type="evidence" value="ECO:0007669"/>
    <property type="project" value="UniProtKB-EC"/>
</dbReference>
<feature type="compositionally biased region" description="Polar residues" evidence="12">
    <location>
        <begin position="130"/>
        <end position="156"/>
    </location>
</feature>
<evidence type="ECO:0000256" key="1">
    <source>
        <dbReference type="ARBA" id="ARBA00000402"/>
    </source>
</evidence>
<evidence type="ECO:0000256" key="4">
    <source>
        <dbReference type="ARBA" id="ARBA00011738"/>
    </source>
</evidence>
<feature type="region of interest" description="Disordered" evidence="12">
    <location>
        <begin position="253"/>
        <end position="277"/>
    </location>
</feature>
<comment type="subunit">
    <text evidence="4">Homodimer.</text>
</comment>
<dbReference type="PANTHER" id="PTHR12553">
    <property type="entry name" value="ZINC PHOSPHODIESTERASE ELAC PROTEIN 2"/>
    <property type="match status" value="1"/>
</dbReference>
<feature type="region of interest" description="Disordered" evidence="12">
    <location>
        <begin position="306"/>
        <end position="361"/>
    </location>
</feature>
<dbReference type="Pfam" id="PF13691">
    <property type="entry name" value="Lactamase_B_4"/>
    <property type="match status" value="1"/>
</dbReference>
<feature type="region of interest" description="Disordered" evidence="12">
    <location>
        <begin position="639"/>
        <end position="699"/>
    </location>
</feature>
<evidence type="ECO:0000256" key="2">
    <source>
        <dbReference type="ARBA" id="ARBA00001947"/>
    </source>
</evidence>
<comment type="caution">
    <text evidence="14">The sequence shown here is derived from an EMBL/GenBank/DDBJ whole genome shotgun (WGS) entry which is preliminary data.</text>
</comment>
<evidence type="ECO:0000256" key="11">
    <source>
        <dbReference type="ARBA" id="ARBA00022833"/>
    </source>
</evidence>
<dbReference type="EC" id="3.1.26.11" evidence="5"/>
<keyword evidence="10" id="KW-0378">Hydrolase</keyword>
<gene>
    <name evidence="14" type="ORF">KP509_31G069800</name>
</gene>
<evidence type="ECO:0000313" key="14">
    <source>
        <dbReference type="EMBL" id="KAH7289308.1"/>
    </source>
</evidence>
<proteinExistence type="inferred from homology"/>
<dbReference type="Pfam" id="PF23023">
    <property type="entry name" value="Anti-Pycsar_Apyc1"/>
    <property type="match status" value="1"/>
</dbReference>
<dbReference type="InterPro" id="IPR036866">
    <property type="entry name" value="RibonucZ/Hydroxyglut_hydro"/>
</dbReference>
<feature type="region of interest" description="Disordered" evidence="12">
    <location>
        <begin position="424"/>
        <end position="455"/>
    </location>
</feature>
<evidence type="ECO:0000256" key="5">
    <source>
        <dbReference type="ARBA" id="ARBA00012477"/>
    </source>
</evidence>
<feature type="domain" description="tRNase Z endonuclease" evidence="13">
    <location>
        <begin position="740"/>
        <end position="794"/>
    </location>
</feature>
<feature type="compositionally biased region" description="Polar residues" evidence="12">
    <location>
        <begin position="676"/>
        <end position="696"/>
    </location>
</feature>
<evidence type="ECO:0000256" key="12">
    <source>
        <dbReference type="SAM" id="MobiDB-lite"/>
    </source>
</evidence>
<feature type="compositionally biased region" description="Polar residues" evidence="12">
    <location>
        <begin position="336"/>
        <end position="358"/>
    </location>
</feature>
<dbReference type="InterPro" id="IPR047151">
    <property type="entry name" value="RNZ2-like"/>
</dbReference>
<feature type="region of interest" description="Disordered" evidence="12">
    <location>
        <begin position="195"/>
        <end position="214"/>
    </location>
</feature>
<evidence type="ECO:0000256" key="6">
    <source>
        <dbReference type="ARBA" id="ARBA00022694"/>
    </source>
</evidence>
<evidence type="ECO:0000256" key="9">
    <source>
        <dbReference type="ARBA" id="ARBA00022759"/>
    </source>
</evidence>
<evidence type="ECO:0000256" key="10">
    <source>
        <dbReference type="ARBA" id="ARBA00022801"/>
    </source>
</evidence>
<dbReference type="HAMAP" id="MF_01818">
    <property type="entry name" value="RNase_Z_BN"/>
    <property type="match status" value="1"/>
</dbReference>
<keyword evidence="15" id="KW-1185">Reference proteome</keyword>
<dbReference type="EMBL" id="CM035436">
    <property type="protein sequence ID" value="KAH7289308.1"/>
    <property type="molecule type" value="Genomic_DNA"/>
</dbReference>
<protein>
    <recommendedName>
        <fullName evidence="5">ribonuclease Z</fullName>
        <ecNumber evidence="5">3.1.26.11</ecNumber>
    </recommendedName>
</protein>
<sequence length="1517" mass="167776">MLYLRRGKISIGVQDRYWSLGFRLTVTKRWRAVHFLRETALDDSGRQVMAAWMGRSCGYGFLMHAFPASSFNTKPAHSAASWSRLASYFFLRSSSSSCRSRRLKLSGGPSLSCSRSPALFSEKVELVNSPSSSLKLPSDTGKSSASSRKNKTSILNSREDDARFAVTERGAQDAKDSAVQGGTVIAKAGESLEVSAKKSRKRKLSSSAAPEAISRQVEVDVSANSERQNRLIGSEQDSKTLIDGADIYINKTRQKLSRTGKPKTSTSKKETSISNSSDTGVVALVATRRNDKVQKSALESGIVTDKVEESQVASGKKPKEKSLPSAEIDRRKTKKVNQTNAETRKVNQANLDASMSSESKNKDMRALSENVGVIANKLEGLQETSAEKLRKEKLKELASPLVSSMSRSMVVEDRQDAEAVKLVASSPDPEDNRATAHPRAKRKRKRLKGQSTTPSLTNTVASAEVIFSESYQESAISDCISVEEHAKQIRIRSNVARSLENSCRSTVSTQNRGGAESESSANADLMQDTKQNYMDPMSTFWDRSLPLGAEVSAPPLQDSANEWIDSGNTDIPGNIEQEASLLKAKGERFEFQKQKTDNSSVAKRHPLQGTVSVRTEAQKQKMDSSFGGQSYVMQERASIRTEGSIRSKELPSQSYDRQGTERKNTSYDSPKYLLQRSEQTTKHQVSSHQDTESQQGYGLANMDRASGLDRKKRKEFTLRTVVANQASTLSYIQIFGTGFDTGDTMPTLLLFFDRRRFLFNVGEGFHRFSNEHKFKLSKVDHVFLTRVCTETIGGLPGLILSLAEINETVKTWGPSSLNDFAKAARIFVPSGWLEHTHSFGPGINDDACLLSPSSPPIFLMEDELIKISAVLLSSEHAALNKANYASSTDERKGNMLSAVYICELSTVRGKFDPVKARSKGLSPGRKYGLLQRGESVLSDDGTKMVHPEDVLGPSSPGPIVLVVDCPSASYISSLINSASLQSFFPGSGKVVNCMIHIGPPSVTSLEAYQSWMENFKVTDHIMARREMSVLGEPTLTSSVKLRSRLNMVCPWFFPSVEVNDETQKPAVNSRMAIGKNLLKYRLRPLADLGLDTSEVLEGFDSAAFQKEMATDVMKAQEMAQEIWKRWSEGKFISSLLDRGTRGEKCLPACLHDVSREEMEVVFLGTGSSQPSKHRNVTGIYIHLFERGGLLLDCGEGTFAQLKRRYGAEGADNVLMGLKCIWISHMHADHFLGLGRILSARKELLERCSIYDPLLVVGPKLLKSFLDSYGKIEDLMMEFLDCSQTTLEAKKCADNGNVRGGEYRRGSLIHGSLRTGERNRMQHIWNLPGYHISRGIDMEGRRRLRSVLSLLGLKDLISVPVIHCLHAFGVVLEAEDRRITENARKPGWKLVFSGDTRPCQALVDAAQGATILIHEATFDDALIADAVKKNHSITKEAIQVGVHAGVYRIFLTHFSQRYPKIPAFDNRFHDRTCFAFDMMSVNLADLPVVPEFVPALQTLFQDQSDTEEDAEETTAVCP</sequence>
<evidence type="ECO:0000256" key="3">
    <source>
        <dbReference type="ARBA" id="ARBA00007823"/>
    </source>
</evidence>
<comment type="similarity">
    <text evidence="3">Belongs to the RNase Z family.</text>
</comment>
<keyword evidence="6" id="KW-0819">tRNA processing</keyword>
<dbReference type="InterPro" id="IPR013471">
    <property type="entry name" value="RNase_Z/BN"/>
</dbReference>
<accession>A0A8T2R0T5</accession>
<evidence type="ECO:0000259" key="13">
    <source>
        <dbReference type="Pfam" id="PF13691"/>
    </source>
</evidence>
<comment type="cofactor">
    <cofactor evidence="2">
        <name>Zn(2+)</name>
        <dbReference type="ChEBI" id="CHEBI:29105"/>
    </cofactor>
</comment>
<keyword evidence="9" id="KW-0255">Endonuclease</keyword>
<comment type="catalytic activity">
    <reaction evidence="1">
        <text>Endonucleolytic cleavage of RNA, removing extra 3' nucleotides from tRNA precursor, generating 3' termini of tRNAs. A 3'-hydroxy group is left at the tRNA terminus and a 5'-phosphoryl group is left at the trailer molecule.</text>
        <dbReference type="EC" id="3.1.26.11"/>
    </reaction>
</comment>
<evidence type="ECO:0000256" key="8">
    <source>
        <dbReference type="ARBA" id="ARBA00022723"/>
    </source>
</evidence>
<feature type="compositionally biased region" description="Basic and acidic residues" evidence="12">
    <location>
        <begin position="639"/>
        <end position="649"/>
    </location>
</feature>
<dbReference type="CDD" id="cd07718">
    <property type="entry name" value="RNaseZ_ELAC1_ELAC2-C-term-like_MBL-fold"/>
    <property type="match status" value="1"/>
</dbReference>
<evidence type="ECO:0000256" key="7">
    <source>
        <dbReference type="ARBA" id="ARBA00022722"/>
    </source>
</evidence>
<dbReference type="Proteomes" id="UP000825935">
    <property type="component" value="Chromosome 31"/>
</dbReference>
<keyword evidence="8" id="KW-0479">Metal-binding</keyword>
<feature type="compositionally biased region" description="Basic residues" evidence="12">
    <location>
        <begin position="436"/>
        <end position="448"/>
    </location>
</feature>
<name>A0A8T2R0T5_CERRI</name>
<dbReference type="GO" id="GO:0046872">
    <property type="term" value="F:metal ion binding"/>
    <property type="evidence" value="ECO:0007669"/>
    <property type="project" value="UniProtKB-KW"/>
</dbReference>
<dbReference type="GO" id="GO:0005739">
    <property type="term" value="C:mitochondrion"/>
    <property type="evidence" value="ECO:0007669"/>
    <property type="project" value="TreeGrafter"/>
</dbReference>